<keyword evidence="2" id="KW-0547">Nucleotide-binding</keyword>
<dbReference type="InterPro" id="IPR051120">
    <property type="entry name" value="ABC_AA/LPS_Transport"/>
</dbReference>
<dbReference type="GO" id="GO:0005886">
    <property type="term" value="C:plasma membrane"/>
    <property type="evidence" value="ECO:0007669"/>
    <property type="project" value="TreeGrafter"/>
</dbReference>
<feature type="domain" description="ABC transporter" evidence="4">
    <location>
        <begin position="4"/>
        <end position="253"/>
    </location>
</feature>
<gene>
    <name evidence="5" type="ORF">DI556_17615</name>
</gene>
<dbReference type="InterPro" id="IPR032823">
    <property type="entry name" value="BCA_ABC_TP_C"/>
</dbReference>
<dbReference type="GO" id="GO:0016887">
    <property type="term" value="F:ATP hydrolysis activity"/>
    <property type="evidence" value="ECO:0007669"/>
    <property type="project" value="InterPro"/>
</dbReference>
<dbReference type="GO" id="GO:0015188">
    <property type="term" value="F:L-isoleucine transmembrane transporter activity"/>
    <property type="evidence" value="ECO:0007669"/>
    <property type="project" value="TreeGrafter"/>
</dbReference>
<dbReference type="GO" id="GO:0005304">
    <property type="term" value="F:L-valine transmembrane transporter activity"/>
    <property type="evidence" value="ECO:0007669"/>
    <property type="project" value="TreeGrafter"/>
</dbReference>
<dbReference type="GO" id="GO:0015808">
    <property type="term" value="P:L-alanine transport"/>
    <property type="evidence" value="ECO:0007669"/>
    <property type="project" value="TreeGrafter"/>
</dbReference>
<sequence>MPLLEVSGLGKAFGGVQAVGGVDLRLERGEVVTIIGPNGSGKSTFFNLLTGIYAPDSGAIRLEGVDLTGLPGHRIAQAGIARTFQNIRLFNNLTVIENVMIGMHTSVRAGLLETVIGRKGLRRREEAAREAALAHLSLFRHRLFPRLDHPVFTLSYANRRRVEIARALAVNPKLLLLDEPTAGMNPYETAELVENIQEIRASGLTMAIIEHKLDVVNRVSDFVVVLDQGKKIAEGDAETVRNDKHVIEAYLGHPATAA</sequence>
<accession>A0A2W5N4R2</accession>
<evidence type="ECO:0000256" key="1">
    <source>
        <dbReference type="ARBA" id="ARBA00022448"/>
    </source>
</evidence>
<dbReference type="Pfam" id="PF00005">
    <property type="entry name" value="ABC_tran"/>
    <property type="match status" value="1"/>
</dbReference>
<evidence type="ECO:0000256" key="2">
    <source>
        <dbReference type="ARBA" id="ARBA00022741"/>
    </source>
</evidence>
<protein>
    <submittedName>
        <fullName evidence="5">ABC transporter ATP-binding protein</fullName>
    </submittedName>
</protein>
<organism evidence="5 6">
    <name type="scientific">Rhodovulum sulfidophilum</name>
    <name type="common">Rhodobacter sulfidophilus</name>
    <dbReference type="NCBI Taxonomy" id="35806"/>
    <lineage>
        <taxon>Bacteria</taxon>
        <taxon>Pseudomonadati</taxon>
        <taxon>Pseudomonadota</taxon>
        <taxon>Alphaproteobacteria</taxon>
        <taxon>Rhodobacterales</taxon>
        <taxon>Paracoccaceae</taxon>
        <taxon>Rhodovulum</taxon>
    </lineage>
</organism>
<dbReference type="CDD" id="cd03219">
    <property type="entry name" value="ABC_Mj1267_LivG_branched"/>
    <property type="match status" value="1"/>
</dbReference>
<dbReference type="GO" id="GO:0015192">
    <property type="term" value="F:L-phenylalanine transmembrane transporter activity"/>
    <property type="evidence" value="ECO:0007669"/>
    <property type="project" value="TreeGrafter"/>
</dbReference>
<dbReference type="GO" id="GO:0005524">
    <property type="term" value="F:ATP binding"/>
    <property type="evidence" value="ECO:0007669"/>
    <property type="project" value="UniProtKB-KW"/>
</dbReference>
<evidence type="ECO:0000313" key="5">
    <source>
        <dbReference type="EMBL" id="PZQ47349.1"/>
    </source>
</evidence>
<dbReference type="Proteomes" id="UP000249185">
    <property type="component" value="Unassembled WGS sequence"/>
</dbReference>
<keyword evidence="3 5" id="KW-0067">ATP-binding</keyword>
<dbReference type="GO" id="GO:1903805">
    <property type="term" value="P:L-valine import across plasma membrane"/>
    <property type="evidence" value="ECO:0007669"/>
    <property type="project" value="TreeGrafter"/>
</dbReference>
<dbReference type="AlphaFoldDB" id="A0A2W5N4R2"/>
<dbReference type="InterPro" id="IPR003439">
    <property type="entry name" value="ABC_transporter-like_ATP-bd"/>
</dbReference>
<dbReference type="PANTHER" id="PTHR45772">
    <property type="entry name" value="CONSERVED COMPONENT OF ABC TRANSPORTER FOR NATURAL AMINO ACIDS-RELATED"/>
    <property type="match status" value="1"/>
</dbReference>
<evidence type="ECO:0000256" key="3">
    <source>
        <dbReference type="ARBA" id="ARBA00022840"/>
    </source>
</evidence>
<dbReference type="Pfam" id="PF12399">
    <property type="entry name" value="BCA_ABC_TP_C"/>
    <property type="match status" value="1"/>
</dbReference>
<evidence type="ECO:0000259" key="4">
    <source>
        <dbReference type="PROSITE" id="PS50893"/>
    </source>
</evidence>
<dbReference type="GO" id="GO:0042941">
    <property type="term" value="P:D-alanine transmembrane transport"/>
    <property type="evidence" value="ECO:0007669"/>
    <property type="project" value="TreeGrafter"/>
</dbReference>
<dbReference type="InterPro" id="IPR003593">
    <property type="entry name" value="AAA+_ATPase"/>
</dbReference>
<name>A0A2W5N4R2_RHOSU</name>
<comment type="caution">
    <text evidence="5">The sequence shown here is derived from an EMBL/GenBank/DDBJ whole genome shotgun (WGS) entry which is preliminary data.</text>
</comment>
<dbReference type="PANTHER" id="PTHR45772:SF7">
    <property type="entry name" value="AMINO ACID ABC TRANSPORTER ATP-BINDING PROTEIN"/>
    <property type="match status" value="1"/>
</dbReference>
<dbReference type="FunFam" id="3.40.50.300:FF:000421">
    <property type="entry name" value="Branched-chain amino acid ABC transporter ATP-binding protein"/>
    <property type="match status" value="1"/>
</dbReference>
<dbReference type="InterPro" id="IPR027417">
    <property type="entry name" value="P-loop_NTPase"/>
</dbReference>
<dbReference type="EMBL" id="QFPW01000017">
    <property type="protein sequence ID" value="PZQ47349.1"/>
    <property type="molecule type" value="Genomic_DNA"/>
</dbReference>
<dbReference type="SMART" id="SM00382">
    <property type="entry name" value="AAA"/>
    <property type="match status" value="1"/>
</dbReference>
<dbReference type="PROSITE" id="PS50893">
    <property type="entry name" value="ABC_TRANSPORTER_2"/>
    <property type="match status" value="1"/>
</dbReference>
<dbReference type="SUPFAM" id="SSF52540">
    <property type="entry name" value="P-loop containing nucleoside triphosphate hydrolases"/>
    <property type="match status" value="1"/>
</dbReference>
<reference evidence="5 6" key="1">
    <citation type="submission" date="2017-08" db="EMBL/GenBank/DDBJ databases">
        <title>Infants hospitalized years apart are colonized by the same room-sourced microbial strains.</title>
        <authorList>
            <person name="Brooks B."/>
            <person name="Olm M.R."/>
            <person name="Firek B.A."/>
            <person name="Baker R."/>
            <person name="Thomas B.C."/>
            <person name="Morowitz M.J."/>
            <person name="Banfield J.F."/>
        </authorList>
    </citation>
    <scope>NUCLEOTIDE SEQUENCE [LARGE SCALE GENOMIC DNA]</scope>
    <source>
        <strain evidence="5">S2_005_002_R2_34</strain>
    </source>
</reference>
<keyword evidence="1" id="KW-0813">Transport</keyword>
<evidence type="ECO:0000313" key="6">
    <source>
        <dbReference type="Proteomes" id="UP000249185"/>
    </source>
</evidence>
<dbReference type="GO" id="GO:1903806">
    <property type="term" value="P:L-isoleucine import across plasma membrane"/>
    <property type="evidence" value="ECO:0007669"/>
    <property type="project" value="TreeGrafter"/>
</dbReference>
<dbReference type="Gene3D" id="3.40.50.300">
    <property type="entry name" value="P-loop containing nucleotide triphosphate hydrolases"/>
    <property type="match status" value="1"/>
</dbReference>
<proteinExistence type="predicted"/>